<feature type="domain" description="SSD" evidence="9">
    <location>
        <begin position="202"/>
        <end position="330"/>
    </location>
</feature>
<evidence type="ECO:0000256" key="6">
    <source>
        <dbReference type="ARBA" id="ARBA00023136"/>
    </source>
</evidence>
<dbReference type="InterPro" id="IPR004869">
    <property type="entry name" value="MMPL_dom"/>
</dbReference>
<feature type="transmembrane region" description="Helical" evidence="8">
    <location>
        <begin position="647"/>
        <end position="669"/>
    </location>
</feature>
<gene>
    <name evidence="10" type="ORF">E3T23_07745</name>
</gene>
<dbReference type="GO" id="GO:0005886">
    <property type="term" value="C:plasma membrane"/>
    <property type="evidence" value="ECO:0007669"/>
    <property type="project" value="UniProtKB-SubCell"/>
</dbReference>
<dbReference type="AlphaFoldDB" id="A0A4R8XSQ4"/>
<evidence type="ECO:0000256" key="7">
    <source>
        <dbReference type="SAM" id="MobiDB-lite"/>
    </source>
</evidence>
<dbReference type="Proteomes" id="UP000298433">
    <property type="component" value="Unassembled WGS sequence"/>
</dbReference>
<protein>
    <submittedName>
        <fullName evidence="10">MMPL family transporter</fullName>
    </submittedName>
</protein>
<feature type="transmembrane region" description="Helical" evidence="8">
    <location>
        <begin position="234"/>
        <end position="252"/>
    </location>
</feature>
<comment type="similarity">
    <text evidence="2">Belongs to the resistance-nodulation-cell division (RND) (TC 2.A.6) family. MmpL subfamily.</text>
</comment>
<feature type="transmembrane region" description="Helical" evidence="8">
    <location>
        <begin position="280"/>
        <end position="302"/>
    </location>
</feature>
<evidence type="ECO:0000256" key="3">
    <source>
        <dbReference type="ARBA" id="ARBA00022475"/>
    </source>
</evidence>
<feature type="transmembrane region" description="Helical" evidence="8">
    <location>
        <begin position="209"/>
        <end position="228"/>
    </location>
</feature>
<feature type="transmembrane region" description="Helical" evidence="8">
    <location>
        <begin position="562"/>
        <end position="585"/>
    </location>
</feature>
<feature type="transmembrane region" description="Helical" evidence="8">
    <location>
        <begin position="534"/>
        <end position="555"/>
    </location>
</feature>
<proteinExistence type="inferred from homology"/>
<evidence type="ECO:0000313" key="11">
    <source>
        <dbReference type="Proteomes" id="UP000298433"/>
    </source>
</evidence>
<evidence type="ECO:0000259" key="9">
    <source>
        <dbReference type="PROSITE" id="PS50156"/>
    </source>
</evidence>
<dbReference type="EMBL" id="SOGN01000035">
    <property type="protein sequence ID" value="TFC81354.1"/>
    <property type="molecule type" value="Genomic_DNA"/>
</dbReference>
<accession>A0A4R8XSQ4</accession>
<feature type="transmembrane region" description="Helical" evidence="8">
    <location>
        <begin position="181"/>
        <end position="202"/>
    </location>
</feature>
<dbReference type="PANTHER" id="PTHR33406:SF11">
    <property type="entry name" value="MEMBRANE PROTEIN SCO6666-RELATED"/>
    <property type="match status" value="1"/>
</dbReference>
<dbReference type="InterPro" id="IPR050545">
    <property type="entry name" value="Mycobact_MmpL"/>
</dbReference>
<keyword evidence="5 8" id="KW-1133">Transmembrane helix</keyword>
<name>A0A4R8XSQ4_9MICO</name>
<evidence type="ECO:0000256" key="2">
    <source>
        <dbReference type="ARBA" id="ARBA00010157"/>
    </source>
</evidence>
<dbReference type="InterPro" id="IPR000731">
    <property type="entry name" value="SSD"/>
</dbReference>
<evidence type="ECO:0000256" key="8">
    <source>
        <dbReference type="SAM" id="Phobius"/>
    </source>
</evidence>
<keyword evidence="6 8" id="KW-0472">Membrane</keyword>
<comment type="subcellular location">
    <subcellularLocation>
        <location evidence="1">Cell membrane</location>
        <topology evidence="1">Multi-pass membrane protein</topology>
    </subcellularLocation>
</comment>
<dbReference type="Gene3D" id="1.20.1640.10">
    <property type="entry name" value="Multidrug efflux transporter AcrB transmembrane domain"/>
    <property type="match status" value="2"/>
</dbReference>
<organism evidence="10 11">
    <name type="scientific">Cryobacterium cheniae</name>
    <dbReference type="NCBI Taxonomy" id="1259262"/>
    <lineage>
        <taxon>Bacteria</taxon>
        <taxon>Bacillati</taxon>
        <taxon>Actinomycetota</taxon>
        <taxon>Actinomycetes</taxon>
        <taxon>Micrococcales</taxon>
        <taxon>Microbacteriaceae</taxon>
        <taxon>Cryobacterium</taxon>
    </lineage>
</organism>
<sequence length="749" mass="76932">MGLSVLSALARISTRYRWIVVGLWLVLLLGALFGSRAIGGTFSNDLTLAGTDSQAAYDTLREQFPELSGDGMQAIVHSTDAAEPVTSPATRTAVEEAVAELAALDGVAAVRSPYGPPQPMISEDGSTAMVTIQFTERAKDIPAQTLADAQAAFDGVQDAGAQVEFGGPAAQAETGPSGSEIYGLLAAALVLLLVFGSLFAMLVTLVSALMALGVGLASISMIASTVTIGTSGPIVAAMIGLGVGIDYALLIVTRHREGMSQGLAPNASIEAAMTTAGRSVLVAGATVIIAILSLYAIGIPFVSSLGLASALVVSATMLAAVTLLPALLAIFGTNLDRVRVRKLRKKTAGTDAATDAASTSHPQPASGWRGWVGDIQRRRWISALAAVLVLAILALPLLSLRLGTADGGSQAADTTQRKAYDLIVDGFGAGWAGPLLVTVDFGADSAPAENQAASMAVQSQLAATDGVSAVTPPRLAENGTTALFTVIPTSSPDDAATETLVHDLRDTVLPAAAPDAAAHVGGATATSIDLADTLLAQIGWFILIVVVLAFIVLLIEFRAPFIAAMAVIMNLFAVGAAYGPVVAVFQWGWWPANLLGVASGPVESFVPVMLFAVLFGLSTDYTVFLLSRVKEELARTGDADRAVRDGLAATARVILAAASVMVVVFGSFILNDQRTVTMFGFGLAMAVAVYALVVMLVLVPALLAIAGRGAWGRTKRRPSVEVEADAETEVGPVSAPAPEPEPLVATGRG</sequence>
<evidence type="ECO:0000256" key="1">
    <source>
        <dbReference type="ARBA" id="ARBA00004651"/>
    </source>
</evidence>
<dbReference type="PANTHER" id="PTHR33406">
    <property type="entry name" value="MEMBRANE PROTEIN MJ1562-RELATED"/>
    <property type="match status" value="1"/>
</dbReference>
<dbReference type="PROSITE" id="PS50156">
    <property type="entry name" value="SSD"/>
    <property type="match status" value="1"/>
</dbReference>
<feature type="transmembrane region" description="Helical" evidence="8">
    <location>
        <begin position="605"/>
        <end position="626"/>
    </location>
</feature>
<evidence type="ECO:0000256" key="4">
    <source>
        <dbReference type="ARBA" id="ARBA00022692"/>
    </source>
</evidence>
<dbReference type="Pfam" id="PF03176">
    <property type="entry name" value="MMPL"/>
    <property type="match status" value="2"/>
</dbReference>
<keyword evidence="3" id="KW-1003">Cell membrane</keyword>
<feature type="transmembrane region" description="Helical" evidence="8">
    <location>
        <begin position="681"/>
        <end position="707"/>
    </location>
</feature>
<evidence type="ECO:0000313" key="10">
    <source>
        <dbReference type="EMBL" id="TFC81354.1"/>
    </source>
</evidence>
<evidence type="ECO:0000256" key="5">
    <source>
        <dbReference type="ARBA" id="ARBA00022989"/>
    </source>
</evidence>
<comment type="caution">
    <text evidence="10">The sequence shown here is derived from an EMBL/GenBank/DDBJ whole genome shotgun (WGS) entry which is preliminary data.</text>
</comment>
<feature type="transmembrane region" description="Helical" evidence="8">
    <location>
        <begin position="380"/>
        <end position="398"/>
    </location>
</feature>
<feature type="region of interest" description="Disordered" evidence="7">
    <location>
        <begin position="717"/>
        <end position="749"/>
    </location>
</feature>
<reference evidence="10 11" key="1">
    <citation type="submission" date="2019-03" db="EMBL/GenBank/DDBJ databases">
        <title>Genomics of glacier-inhabiting Cryobacterium strains.</title>
        <authorList>
            <person name="Liu Q."/>
            <person name="Xin Y.-H."/>
        </authorList>
    </citation>
    <scope>NUCLEOTIDE SEQUENCE [LARGE SCALE GENOMIC DNA]</scope>
    <source>
        <strain evidence="10 11">TMT2-48-2</strain>
    </source>
</reference>
<dbReference type="OrthoDB" id="7051771at2"/>
<feature type="transmembrane region" description="Helical" evidence="8">
    <location>
        <begin position="308"/>
        <end position="335"/>
    </location>
</feature>
<keyword evidence="11" id="KW-1185">Reference proteome</keyword>
<dbReference type="SUPFAM" id="SSF82866">
    <property type="entry name" value="Multidrug efflux transporter AcrB transmembrane domain"/>
    <property type="match status" value="2"/>
</dbReference>
<keyword evidence="4 8" id="KW-0812">Transmembrane</keyword>